<dbReference type="AlphaFoldDB" id="A0A087UUD2"/>
<evidence type="ECO:0000313" key="4">
    <source>
        <dbReference type="EMBL" id="KFM80971.1"/>
    </source>
</evidence>
<name>A0A087UUD2_STEMI</name>
<keyword evidence="2" id="KW-1133">Transmembrane helix</keyword>
<feature type="non-terminal residue" evidence="4">
    <location>
        <position position="276"/>
    </location>
</feature>
<evidence type="ECO:0000256" key="1">
    <source>
        <dbReference type="SAM" id="MobiDB-lite"/>
    </source>
</evidence>
<accession>A0A087UUD2</accession>
<dbReference type="STRING" id="407821.A0A087UUD2"/>
<evidence type="ECO:0000259" key="3">
    <source>
        <dbReference type="Pfam" id="PF14656"/>
    </source>
</evidence>
<dbReference type="OrthoDB" id="6419469at2759"/>
<keyword evidence="5" id="KW-1185">Reference proteome</keyword>
<evidence type="ECO:0000256" key="2">
    <source>
        <dbReference type="SAM" id="Phobius"/>
    </source>
</evidence>
<sequence length="276" mass="31009">METFWQGHENAGRPPLITMALSQKSAGNWQVYMHLMLATVLHLIVIFQMKNIKPLGLFGANAKKTFFRELHFHIQEQAEKEDQSLCTLRMQFLLRAASAVAQSLPEREPESVPSANIDSADSSNQTDYSLASKRFNCILDLARGWELDLDEIRRHYICELYSGGQDLLAQEVKSAVTNNELLASQLLLLAGQRIHNIVFNCAEPATRLGCLTPDVSTFLKKLEDVTLRCNNVSPHLTATLIDQILVYLPDGNREQKLAMSLKDALEDLIKITEVTS</sequence>
<keyword evidence="2" id="KW-0812">Transmembrane</keyword>
<dbReference type="Proteomes" id="UP000054359">
    <property type="component" value="Unassembled WGS sequence"/>
</dbReference>
<organism evidence="4 5">
    <name type="scientific">Stegodyphus mimosarum</name>
    <name type="common">African social velvet spider</name>
    <dbReference type="NCBI Taxonomy" id="407821"/>
    <lineage>
        <taxon>Eukaryota</taxon>
        <taxon>Metazoa</taxon>
        <taxon>Ecdysozoa</taxon>
        <taxon>Arthropoda</taxon>
        <taxon>Chelicerata</taxon>
        <taxon>Arachnida</taxon>
        <taxon>Araneae</taxon>
        <taxon>Araneomorphae</taxon>
        <taxon>Entelegynae</taxon>
        <taxon>Eresoidea</taxon>
        <taxon>Eresidae</taxon>
        <taxon>Stegodyphus</taxon>
    </lineage>
</organism>
<reference evidence="4 5" key="1">
    <citation type="submission" date="2013-11" db="EMBL/GenBank/DDBJ databases">
        <title>Genome sequencing of Stegodyphus mimosarum.</title>
        <authorList>
            <person name="Bechsgaard J."/>
        </authorList>
    </citation>
    <scope>NUCLEOTIDE SEQUENCE [LARGE SCALE GENOMIC DNA]</scope>
</reference>
<dbReference type="InterPro" id="IPR029257">
    <property type="entry name" value="RAB3GAP2_C"/>
</dbReference>
<dbReference type="EMBL" id="KK121657">
    <property type="protein sequence ID" value="KFM80971.1"/>
    <property type="molecule type" value="Genomic_DNA"/>
</dbReference>
<evidence type="ECO:0000313" key="5">
    <source>
        <dbReference type="Proteomes" id="UP000054359"/>
    </source>
</evidence>
<dbReference type="Pfam" id="PF14656">
    <property type="entry name" value="RAB3GAP2_C"/>
    <property type="match status" value="1"/>
</dbReference>
<protein>
    <submittedName>
        <fullName evidence="4">Rab3 GTPase-activating protein non-catalytic subunit</fullName>
    </submittedName>
</protein>
<feature type="compositionally biased region" description="Polar residues" evidence="1">
    <location>
        <begin position="113"/>
        <end position="124"/>
    </location>
</feature>
<gene>
    <name evidence="4" type="ORF">X975_20451</name>
</gene>
<feature type="region of interest" description="Disordered" evidence="1">
    <location>
        <begin position="104"/>
        <end position="124"/>
    </location>
</feature>
<keyword evidence="2" id="KW-0472">Membrane</keyword>
<feature type="domain" description="Rab3GAP regulatory subunit C-terminal" evidence="3">
    <location>
        <begin position="2"/>
        <end position="249"/>
    </location>
</feature>
<feature type="transmembrane region" description="Helical" evidence="2">
    <location>
        <begin position="29"/>
        <end position="47"/>
    </location>
</feature>
<proteinExistence type="predicted"/>